<reference evidence="2" key="1">
    <citation type="submission" date="2022-02" db="EMBL/GenBank/DDBJ databases">
        <title>Emergence and expansion in Europe of a Vibrio aestuarianus clonal complex pathogenic for oysters.</title>
        <authorList>
            <person name="Mesnil A."/>
            <person name="Travers M.-A."/>
        </authorList>
    </citation>
    <scope>NUCLEOTIDE SEQUENCE</scope>
    <source>
        <strain evidence="2">19_064_15T1</strain>
    </source>
</reference>
<dbReference type="Proteomes" id="UP001140978">
    <property type="component" value="Unassembled WGS sequence"/>
</dbReference>
<comment type="caution">
    <text evidence="2">The sequence shown here is derived from an EMBL/GenBank/DDBJ whole genome shotgun (WGS) entry which is preliminary data.</text>
</comment>
<dbReference type="AlphaFoldDB" id="A0A9X4F6H7"/>
<protein>
    <submittedName>
        <fullName evidence="2">Uncharacterized protein</fullName>
    </submittedName>
</protein>
<keyword evidence="1" id="KW-0732">Signal</keyword>
<organism evidence="2 3">
    <name type="scientific">Vibrio aestuarianus</name>
    <dbReference type="NCBI Taxonomy" id="28171"/>
    <lineage>
        <taxon>Bacteria</taxon>
        <taxon>Pseudomonadati</taxon>
        <taxon>Pseudomonadota</taxon>
        <taxon>Gammaproteobacteria</taxon>
        <taxon>Vibrionales</taxon>
        <taxon>Vibrionaceae</taxon>
        <taxon>Vibrio</taxon>
    </lineage>
</organism>
<name>A0A9X4F6H7_9VIBR</name>
<sequence length="171" mass="19361">MNIFKIIFLASVISFSSLSFSAGENKIYSSSFLQGSVKAFYINFTIRVKDTDNGPGGQELYGKIEIKEINGQEVNLQVWRRTTSNPTGSTLNLKVEPSHPFMTSDSRDSYITLSGEIWDNDLAGQQDDRLCNLKEDVRLYQSQVGERIRNVFEKGLGHCDYLEITKFELAK</sequence>
<evidence type="ECO:0000313" key="2">
    <source>
        <dbReference type="EMBL" id="MDE1345083.1"/>
    </source>
</evidence>
<feature type="signal peptide" evidence="1">
    <location>
        <begin position="1"/>
        <end position="21"/>
    </location>
</feature>
<feature type="chain" id="PRO_5040923298" evidence="1">
    <location>
        <begin position="22"/>
        <end position="171"/>
    </location>
</feature>
<evidence type="ECO:0000313" key="3">
    <source>
        <dbReference type="Proteomes" id="UP001140978"/>
    </source>
</evidence>
<dbReference type="RefSeq" id="WP_274675882.1">
    <property type="nucleotide sequence ID" value="NZ_JAKNAX010000003.1"/>
</dbReference>
<dbReference type="EMBL" id="JAKNAX010000003">
    <property type="protein sequence ID" value="MDE1345083.1"/>
    <property type="molecule type" value="Genomic_DNA"/>
</dbReference>
<evidence type="ECO:0000256" key="1">
    <source>
        <dbReference type="SAM" id="SignalP"/>
    </source>
</evidence>
<gene>
    <name evidence="2" type="ORF">L9X51_01335</name>
</gene>
<accession>A0A9X4F6H7</accession>
<proteinExistence type="predicted"/>